<protein>
    <submittedName>
        <fullName evidence="1">DUF3006 family protein</fullName>
    </submittedName>
</protein>
<evidence type="ECO:0000313" key="2">
    <source>
        <dbReference type="Proteomes" id="UP001433088"/>
    </source>
</evidence>
<keyword evidence="2" id="KW-1185">Reference proteome</keyword>
<dbReference type="EMBL" id="JBBMEU010000006">
    <property type="protein sequence ID" value="MEQ2421476.1"/>
    <property type="molecule type" value="Genomic_DNA"/>
</dbReference>
<dbReference type="Gene3D" id="6.20.120.50">
    <property type="match status" value="1"/>
</dbReference>
<gene>
    <name evidence="1" type="ORF">WMO23_01835</name>
</gene>
<accession>A0ABV1CTK0</accession>
<reference evidence="1 2" key="1">
    <citation type="submission" date="2024-03" db="EMBL/GenBank/DDBJ databases">
        <title>Human intestinal bacterial collection.</title>
        <authorList>
            <person name="Pauvert C."/>
            <person name="Hitch T.C.A."/>
            <person name="Clavel T."/>
        </authorList>
    </citation>
    <scope>NUCLEOTIDE SEQUENCE [LARGE SCALE GENOMIC DNA]</scope>
    <source>
        <strain evidence="1 2">CLA-AA-H81</strain>
    </source>
</reference>
<evidence type="ECO:0000313" key="1">
    <source>
        <dbReference type="EMBL" id="MEQ2421476.1"/>
    </source>
</evidence>
<sequence>MKKELVGSIDRITEQTAYIILNDDEHELQFPLELLPDGADEGMAFTITIERNEEEEKRLAEEIEALKEGLSQ</sequence>
<name>A0ABV1CTK0_9FIRM</name>
<organism evidence="1 2">
    <name type="scientific">Megasphaera intestinihominis</name>
    <dbReference type="NCBI Taxonomy" id="3133159"/>
    <lineage>
        <taxon>Bacteria</taxon>
        <taxon>Bacillati</taxon>
        <taxon>Bacillota</taxon>
        <taxon>Negativicutes</taxon>
        <taxon>Veillonellales</taxon>
        <taxon>Veillonellaceae</taxon>
        <taxon>Megasphaera</taxon>
    </lineage>
</organism>
<dbReference type="Proteomes" id="UP001433088">
    <property type="component" value="Unassembled WGS sequence"/>
</dbReference>
<dbReference type="InterPro" id="IPR021377">
    <property type="entry name" value="DUF3006"/>
</dbReference>
<dbReference type="Pfam" id="PF11213">
    <property type="entry name" value="DUF3006"/>
    <property type="match status" value="1"/>
</dbReference>
<comment type="caution">
    <text evidence="1">The sequence shown here is derived from an EMBL/GenBank/DDBJ whole genome shotgun (WGS) entry which is preliminary data.</text>
</comment>
<proteinExistence type="predicted"/>
<dbReference type="RefSeq" id="WP_020310910.1">
    <property type="nucleotide sequence ID" value="NZ_JBBMEU010000006.1"/>
</dbReference>